<evidence type="ECO:0000256" key="5">
    <source>
        <dbReference type="ARBA" id="ARBA00022989"/>
    </source>
</evidence>
<feature type="transmembrane region" description="Helical" evidence="10">
    <location>
        <begin position="83"/>
        <end position="106"/>
    </location>
</feature>
<dbReference type="InterPro" id="IPR006153">
    <property type="entry name" value="Cation/H_exchanger_TM"/>
</dbReference>
<dbReference type="InterPro" id="IPR018422">
    <property type="entry name" value="Cation/H_exchanger_CPA1"/>
</dbReference>
<dbReference type="PANTHER" id="PTHR10110:SF86">
    <property type="entry name" value="SODIUM_HYDROGEN EXCHANGER 7"/>
    <property type="match status" value="1"/>
</dbReference>
<feature type="transmembrane region" description="Helical" evidence="10">
    <location>
        <begin position="54"/>
        <end position="71"/>
    </location>
</feature>
<proteinExistence type="predicted"/>
<comment type="caution">
    <text evidence="12">The sequence shown here is derived from an EMBL/GenBank/DDBJ whole genome shotgun (WGS) entry which is preliminary data.</text>
</comment>
<keyword evidence="8 10" id="KW-0472">Membrane</keyword>
<feature type="transmembrane region" description="Helical" evidence="10">
    <location>
        <begin position="299"/>
        <end position="320"/>
    </location>
</feature>
<dbReference type="RefSeq" id="WP_377327392.1">
    <property type="nucleotide sequence ID" value="NZ_JBHUMZ010000011.1"/>
</dbReference>
<dbReference type="Gene3D" id="1.20.1530.20">
    <property type="match status" value="1"/>
</dbReference>
<feature type="domain" description="Cation/H+ exchanger transmembrane" evidence="11">
    <location>
        <begin position="10"/>
        <end position="389"/>
    </location>
</feature>
<evidence type="ECO:0000256" key="3">
    <source>
        <dbReference type="ARBA" id="ARBA00022475"/>
    </source>
</evidence>
<evidence type="ECO:0000313" key="12">
    <source>
        <dbReference type="EMBL" id="MFD2637874.1"/>
    </source>
</evidence>
<dbReference type="EMBL" id="JBHUMZ010000011">
    <property type="protein sequence ID" value="MFD2637874.1"/>
    <property type="molecule type" value="Genomic_DNA"/>
</dbReference>
<evidence type="ECO:0000313" key="13">
    <source>
        <dbReference type="Proteomes" id="UP001597452"/>
    </source>
</evidence>
<feature type="transmembrane region" description="Helical" evidence="10">
    <location>
        <begin position="223"/>
        <end position="252"/>
    </location>
</feature>
<evidence type="ECO:0000259" key="11">
    <source>
        <dbReference type="Pfam" id="PF00999"/>
    </source>
</evidence>
<evidence type="ECO:0000256" key="1">
    <source>
        <dbReference type="ARBA" id="ARBA00004651"/>
    </source>
</evidence>
<dbReference type="InterPro" id="IPR038770">
    <property type="entry name" value="Na+/solute_symporter_sf"/>
</dbReference>
<keyword evidence="13" id="KW-1185">Reference proteome</keyword>
<feature type="transmembrane region" description="Helical" evidence="10">
    <location>
        <begin position="25"/>
        <end position="42"/>
    </location>
</feature>
<feature type="transmembrane region" description="Helical" evidence="10">
    <location>
        <begin position="332"/>
        <end position="354"/>
    </location>
</feature>
<keyword evidence="7" id="KW-0406">Ion transport</keyword>
<accession>A0ABW5Q7R2</accession>
<evidence type="ECO:0000256" key="7">
    <source>
        <dbReference type="ARBA" id="ARBA00023065"/>
    </source>
</evidence>
<organism evidence="12 13">
    <name type="scientific">Piscibacillus salipiscarius</name>
    <dbReference type="NCBI Taxonomy" id="299480"/>
    <lineage>
        <taxon>Bacteria</taxon>
        <taxon>Bacillati</taxon>
        <taxon>Bacillota</taxon>
        <taxon>Bacilli</taxon>
        <taxon>Bacillales</taxon>
        <taxon>Bacillaceae</taxon>
        <taxon>Piscibacillus</taxon>
    </lineage>
</organism>
<evidence type="ECO:0000256" key="10">
    <source>
        <dbReference type="SAM" id="Phobius"/>
    </source>
</evidence>
<feature type="transmembrane region" description="Helical" evidence="10">
    <location>
        <begin position="186"/>
        <end position="211"/>
    </location>
</feature>
<protein>
    <submittedName>
        <fullName evidence="12">Cation:proton antiporter</fullName>
    </submittedName>
</protein>
<sequence>MNAYQIISFILIGTIIFAIDKKKEYIPVPVLLLIVGIGLSFIPFYHDVVLTEKMILHWFLPALLFVSAYEFPLKDFKKYYPAFITLSTIGMLFVAFLFAGLIYFTLGSALSLSFLAALVIAAILTPTDPVSVVNILKKSTNKDDLADVVEGESLFNDGTSVVLFTVVAGIYSNQKGFHILSFFQEFLLVSLGGILTGLIFGYIFSKIIFWLNHREYQVMVSLILAYGGFLTAEHFGVSGVLATVTAGLMLSFELEKQNREQTRNYLRGFWENINPVVLSILFIVMGLEVQKLIQLSEWWAMLVIFVLSLISREIILLISYKTIPNLRERFKFTDVHIMTWAGIKGTMSVALLLMFKDQYANQADMIISLAIGAIIISMVVQSLSIYPLSKRS</sequence>
<keyword evidence="6" id="KW-0915">Sodium</keyword>
<feature type="transmembrane region" description="Helical" evidence="10">
    <location>
        <begin position="112"/>
        <end position="136"/>
    </location>
</feature>
<feature type="transmembrane region" description="Helical" evidence="10">
    <location>
        <begin position="366"/>
        <end position="388"/>
    </location>
</feature>
<comment type="subcellular location">
    <subcellularLocation>
        <location evidence="1">Cell membrane</location>
        <topology evidence="1">Multi-pass membrane protein</topology>
    </subcellularLocation>
</comment>
<keyword evidence="2" id="KW-0813">Transport</keyword>
<keyword evidence="3" id="KW-1003">Cell membrane</keyword>
<reference evidence="13" key="1">
    <citation type="journal article" date="2019" name="Int. J. Syst. Evol. Microbiol.">
        <title>The Global Catalogue of Microorganisms (GCM) 10K type strain sequencing project: providing services to taxonomists for standard genome sequencing and annotation.</title>
        <authorList>
            <consortium name="The Broad Institute Genomics Platform"/>
            <consortium name="The Broad Institute Genome Sequencing Center for Infectious Disease"/>
            <person name="Wu L."/>
            <person name="Ma J."/>
        </authorList>
    </citation>
    <scope>NUCLEOTIDE SEQUENCE [LARGE SCALE GENOMIC DNA]</scope>
    <source>
        <strain evidence="13">TISTR 1571</strain>
    </source>
</reference>
<evidence type="ECO:0000256" key="4">
    <source>
        <dbReference type="ARBA" id="ARBA00022692"/>
    </source>
</evidence>
<evidence type="ECO:0000256" key="9">
    <source>
        <dbReference type="ARBA" id="ARBA00023201"/>
    </source>
</evidence>
<keyword evidence="9" id="KW-0739">Sodium transport</keyword>
<evidence type="ECO:0000256" key="8">
    <source>
        <dbReference type="ARBA" id="ARBA00023136"/>
    </source>
</evidence>
<gene>
    <name evidence="12" type="ORF">ACFSW4_03155</name>
</gene>
<keyword evidence="5 10" id="KW-1133">Transmembrane helix</keyword>
<name>A0ABW5Q7R2_9BACI</name>
<evidence type="ECO:0000256" key="6">
    <source>
        <dbReference type="ARBA" id="ARBA00023053"/>
    </source>
</evidence>
<dbReference type="Proteomes" id="UP001597452">
    <property type="component" value="Unassembled WGS sequence"/>
</dbReference>
<keyword evidence="4 10" id="KW-0812">Transmembrane</keyword>
<feature type="transmembrane region" description="Helical" evidence="10">
    <location>
        <begin position="273"/>
        <end position="293"/>
    </location>
</feature>
<evidence type="ECO:0000256" key="2">
    <source>
        <dbReference type="ARBA" id="ARBA00022448"/>
    </source>
</evidence>
<dbReference type="Pfam" id="PF00999">
    <property type="entry name" value="Na_H_Exchanger"/>
    <property type="match status" value="1"/>
</dbReference>
<dbReference type="PANTHER" id="PTHR10110">
    <property type="entry name" value="SODIUM/HYDROGEN EXCHANGER"/>
    <property type="match status" value="1"/>
</dbReference>